<sequence>MVDADVRTGPVRAATGRPPQGEVPQRRLARAVTWTLVGTLLAVGAAEYELWPLTAYRLFSNVRTGTASSLELVAVSADGTRTPLRLDSSNPVVATTVWQYGRIPDADPAEQRRLVRAWLHVAGIDPSGVAEVRLERARTTTDPQTLTRSETPREVLAEVVP</sequence>
<reference evidence="2 3" key="1">
    <citation type="submission" date="2022-07" db="EMBL/GenBank/DDBJ databases">
        <title>Novel species in genus cellulomonas.</title>
        <authorList>
            <person name="Ye L."/>
        </authorList>
    </citation>
    <scope>NUCLEOTIDE SEQUENCE [LARGE SCALE GENOMIC DNA]</scope>
    <source>
        <strain evidence="3">zg-Y908</strain>
    </source>
</reference>
<gene>
    <name evidence="2" type="ORF">NP075_04815</name>
</gene>
<accession>A0ABY5K8B5</accession>
<dbReference type="EMBL" id="CP101989">
    <property type="protein sequence ID" value="UUI66054.1"/>
    <property type="molecule type" value="Genomic_DNA"/>
</dbReference>
<name>A0ABY5K8B5_9CELL</name>
<evidence type="ECO:0000256" key="1">
    <source>
        <dbReference type="SAM" id="MobiDB-lite"/>
    </source>
</evidence>
<protein>
    <submittedName>
        <fullName evidence="2">Uncharacterized protein</fullName>
    </submittedName>
</protein>
<feature type="compositionally biased region" description="Basic and acidic residues" evidence="1">
    <location>
        <begin position="150"/>
        <end position="161"/>
    </location>
</feature>
<dbReference type="RefSeq" id="WP_227564172.1">
    <property type="nucleotide sequence ID" value="NZ_CP101989.1"/>
</dbReference>
<feature type="region of interest" description="Disordered" evidence="1">
    <location>
        <begin position="137"/>
        <end position="161"/>
    </location>
</feature>
<keyword evidence="3" id="KW-1185">Reference proteome</keyword>
<organism evidence="2 3">
    <name type="scientific">Cellulomonas wangsupingiae</name>
    <dbReference type="NCBI Taxonomy" id="2968085"/>
    <lineage>
        <taxon>Bacteria</taxon>
        <taxon>Bacillati</taxon>
        <taxon>Actinomycetota</taxon>
        <taxon>Actinomycetes</taxon>
        <taxon>Micrococcales</taxon>
        <taxon>Cellulomonadaceae</taxon>
        <taxon>Cellulomonas</taxon>
    </lineage>
</organism>
<proteinExistence type="predicted"/>
<dbReference type="Proteomes" id="UP001317322">
    <property type="component" value="Chromosome"/>
</dbReference>
<evidence type="ECO:0000313" key="3">
    <source>
        <dbReference type="Proteomes" id="UP001317322"/>
    </source>
</evidence>
<feature type="compositionally biased region" description="Polar residues" evidence="1">
    <location>
        <begin position="140"/>
        <end position="149"/>
    </location>
</feature>
<feature type="region of interest" description="Disordered" evidence="1">
    <location>
        <begin position="1"/>
        <end position="23"/>
    </location>
</feature>
<evidence type="ECO:0000313" key="2">
    <source>
        <dbReference type="EMBL" id="UUI66054.1"/>
    </source>
</evidence>